<dbReference type="Proteomes" id="UP001053296">
    <property type="component" value="Chromosome"/>
</dbReference>
<dbReference type="EMBL" id="AP024485">
    <property type="protein sequence ID" value="BCS89856.1"/>
    <property type="molecule type" value="Genomic_DNA"/>
</dbReference>
<evidence type="ECO:0000313" key="1">
    <source>
        <dbReference type="EMBL" id="BCS89856.1"/>
    </source>
</evidence>
<gene>
    <name evidence="1" type="ORF">PSDVSF_30980</name>
</gene>
<name>A0ABM7P9V7_9BACT</name>
<accession>A0ABM7P9V7</accession>
<keyword evidence="2" id="KW-1185">Reference proteome</keyword>
<reference evidence="1" key="1">
    <citation type="journal article" date="2022" name="Arch. Microbiol.">
        <title>Pseudodesulfovibrio sediminis sp. nov., a mesophilic and neutrophilic sulfate-reducing bacterium isolated from sediment of a brackish lake.</title>
        <authorList>
            <person name="Takahashi A."/>
            <person name="Kojima H."/>
            <person name="Watanabe M."/>
            <person name="Fukui M."/>
        </authorList>
    </citation>
    <scope>NUCLEOTIDE SEQUENCE</scope>
    <source>
        <strain evidence="1">SF6</strain>
    </source>
</reference>
<evidence type="ECO:0000313" key="2">
    <source>
        <dbReference type="Proteomes" id="UP001053296"/>
    </source>
</evidence>
<organism evidence="1 2">
    <name type="scientific">Pseudodesulfovibrio sediminis</name>
    <dbReference type="NCBI Taxonomy" id="2810563"/>
    <lineage>
        <taxon>Bacteria</taxon>
        <taxon>Pseudomonadati</taxon>
        <taxon>Thermodesulfobacteriota</taxon>
        <taxon>Desulfovibrionia</taxon>
        <taxon>Desulfovibrionales</taxon>
        <taxon>Desulfovibrionaceae</taxon>
    </lineage>
</organism>
<sequence>MIGFFKRFSKNPTEMVTDTPIPEVAQCDCERQECKILIVCKGAAFSDSIADYAIDMAQKTRSSLVALNLDESGKQFDDFCSKAKQSIQEFSCKAMEAGLGFAHEVRQGNEEAVVSELYSQDPQFRYIMDDAPDICKRGTIPVYTRATLHAK</sequence>
<evidence type="ECO:0008006" key="3">
    <source>
        <dbReference type="Google" id="ProtNLM"/>
    </source>
</evidence>
<proteinExistence type="predicted"/>
<dbReference type="RefSeq" id="WP_229591812.1">
    <property type="nucleotide sequence ID" value="NZ_AP024485.1"/>
</dbReference>
<protein>
    <recommendedName>
        <fullName evidence="3">Universal stress protein</fullName>
    </recommendedName>
</protein>